<gene>
    <name evidence="3" type="ORF">K504DRAFT_467562</name>
</gene>
<feature type="domain" description="F-box" evidence="2">
    <location>
        <begin position="42"/>
        <end position="87"/>
    </location>
</feature>
<proteinExistence type="predicted"/>
<dbReference type="EMBL" id="MU005770">
    <property type="protein sequence ID" value="KAF2709592.1"/>
    <property type="molecule type" value="Genomic_DNA"/>
</dbReference>
<feature type="region of interest" description="Disordered" evidence="1">
    <location>
        <begin position="13"/>
        <end position="34"/>
    </location>
</feature>
<keyword evidence="4" id="KW-1185">Reference proteome</keyword>
<evidence type="ECO:0000259" key="2">
    <source>
        <dbReference type="PROSITE" id="PS50181"/>
    </source>
</evidence>
<reference evidence="3" key="1">
    <citation type="journal article" date="2020" name="Stud. Mycol.">
        <title>101 Dothideomycetes genomes: a test case for predicting lifestyles and emergence of pathogens.</title>
        <authorList>
            <person name="Haridas S."/>
            <person name="Albert R."/>
            <person name="Binder M."/>
            <person name="Bloem J."/>
            <person name="Labutti K."/>
            <person name="Salamov A."/>
            <person name="Andreopoulos B."/>
            <person name="Baker S."/>
            <person name="Barry K."/>
            <person name="Bills G."/>
            <person name="Bluhm B."/>
            <person name="Cannon C."/>
            <person name="Castanera R."/>
            <person name="Culley D."/>
            <person name="Daum C."/>
            <person name="Ezra D."/>
            <person name="Gonzalez J."/>
            <person name="Henrissat B."/>
            <person name="Kuo A."/>
            <person name="Liang C."/>
            <person name="Lipzen A."/>
            <person name="Lutzoni F."/>
            <person name="Magnuson J."/>
            <person name="Mondo S."/>
            <person name="Nolan M."/>
            <person name="Ohm R."/>
            <person name="Pangilinan J."/>
            <person name="Park H.-J."/>
            <person name="Ramirez L."/>
            <person name="Alfaro M."/>
            <person name="Sun H."/>
            <person name="Tritt A."/>
            <person name="Yoshinaga Y."/>
            <person name="Zwiers L.-H."/>
            <person name="Turgeon B."/>
            <person name="Goodwin S."/>
            <person name="Spatafora J."/>
            <person name="Crous P."/>
            <person name="Grigoriev I."/>
        </authorList>
    </citation>
    <scope>NUCLEOTIDE SEQUENCE</scope>
    <source>
        <strain evidence="3">CBS 279.74</strain>
    </source>
</reference>
<dbReference type="Pfam" id="PF12937">
    <property type="entry name" value="F-box-like"/>
    <property type="match status" value="1"/>
</dbReference>
<dbReference type="InterPro" id="IPR036047">
    <property type="entry name" value="F-box-like_dom_sf"/>
</dbReference>
<organism evidence="3 4">
    <name type="scientific">Pleomassaria siparia CBS 279.74</name>
    <dbReference type="NCBI Taxonomy" id="1314801"/>
    <lineage>
        <taxon>Eukaryota</taxon>
        <taxon>Fungi</taxon>
        <taxon>Dikarya</taxon>
        <taxon>Ascomycota</taxon>
        <taxon>Pezizomycotina</taxon>
        <taxon>Dothideomycetes</taxon>
        <taxon>Pleosporomycetidae</taxon>
        <taxon>Pleosporales</taxon>
        <taxon>Pleomassariaceae</taxon>
        <taxon>Pleomassaria</taxon>
    </lineage>
</organism>
<accession>A0A6G1KAV0</accession>
<evidence type="ECO:0000313" key="3">
    <source>
        <dbReference type="EMBL" id="KAF2709592.1"/>
    </source>
</evidence>
<dbReference type="SUPFAM" id="SSF81383">
    <property type="entry name" value="F-box domain"/>
    <property type="match status" value="1"/>
</dbReference>
<dbReference type="InterPro" id="IPR001810">
    <property type="entry name" value="F-box_dom"/>
</dbReference>
<name>A0A6G1KAV0_9PLEO</name>
<dbReference type="Proteomes" id="UP000799428">
    <property type="component" value="Unassembled WGS sequence"/>
</dbReference>
<evidence type="ECO:0000313" key="4">
    <source>
        <dbReference type="Proteomes" id="UP000799428"/>
    </source>
</evidence>
<protein>
    <recommendedName>
        <fullName evidence="2">F-box domain-containing protein</fullName>
    </recommendedName>
</protein>
<sequence length="835" mass="95501">MRCLLPSVQLQLRARPTPAQNPQNRLSKQDPHAHSSAMSHIPLSLVSLPDELLQLILEPLPTPDLKQVALVSNRLYRHASEFLWKNVCLTDTWRLHASEETDLYCERGQGESDEHDDTPTIQKLFILATNPAIANKVQVLTHRCHLPTPNIFTELSRIYFDAEYLSRDLRLHDLLRLAIRNMGNVNTLRIIYGHKHMTRALLEGFLDPDRPRRIPLRRLWLENCSLIGIRIDFPSMVQLSGLESIRIRRLRAESTYAEELMIMKFFEFRNSRGGQSFALQDGAGGWVWSTVEFGKQNHPAGRSQSMSEYLQLKAEHFDAMIWEELPEIQEFIEENRLEPRPSGNLPPMPILHILEASSSSLTNLSLDWILWRRRGSDQDHPAFISSIQALAQIKFPNLRSLQVRNAVVAQTALPDDVYLLEYTFLNFLEAHPKLQCLAWPLDRFYSHKRPSQAILSRSRQLVAHLGVVLTDLRVDTYYDVAGEQLTDESTECEETLRRVRRRRFIQEFAPFMRRIEKIKLEGGIPRDEKREILRALHLCPLKKLVIIGVSFPVGNSWGQRGRDLHKVDQGHPTDVVYNLEEEDLETIVKSYMHKVQPTPSDGDYEPCYGWPSGAPFLSTLAADFASTIEELKICGYNGSPILSSPHCAVKYPPEITSALLAPLMNFHNLRQLVVSFWLLTWFEDSYRDSEIVKSWMDTRSPASTALVVVTPPVSPTSEHAVAATIMHTDSMAPRPPPYNRWAVALKTQFTPSALAYRVAADMGPHLSPEAKARRGGVRVRASFCLGSRGGRRHANDIFDLDIRIGRENQVLEFTGPREEGEPGRWWSKLEARRWF</sequence>
<dbReference type="PROSITE" id="PS50181">
    <property type="entry name" value="FBOX"/>
    <property type="match status" value="1"/>
</dbReference>
<dbReference type="AlphaFoldDB" id="A0A6G1KAV0"/>
<dbReference type="Gene3D" id="1.20.1280.50">
    <property type="match status" value="1"/>
</dbReference>
<evidence type="ECO:0000256" key="1">
    <source>
        <dbReference type="SAM" id="MobiDB-lite"/>
    </source>
</evidence>
<dbReference type="OrthoDB" id="47801at2759"/>